<evidence type="ECO:0000256" key="1">
    <source>
        <dbReference type="SAM" id="MobiDB-lite"/>
    </source>
</evidence>
<evidence type="ECO:0000313" key="2">
    <source>
        <dbReference type="EMBL" id="CAE7527196.1"/>
    </source>
</evidence>
<gene>
    <name evidence="2" type="ORF">SNAT2548_LOCUS29519</name>
</gene>
<reference evidence="2" key="1">
    <citation type="submission" date="2021-02" db="EMBL/GenBank/DDBJ databases">
        <authorList>
            <person name="Dougan E. K."/>
            <person name="Rhodes N."/>
            <person name="Thang M."/>
            <person name="Chan C."/>
        </authorList>
    </citation>
    <scope>NUCLEOTIDE SEQUENCE</scope>
</reference>
<dbReference type="EMBL" id="CAJNDS010002564">
    <property type="protein sequence ID" value="CAE7527196.1"/>
    <property type="molecule type" value="Genomic_DNA"/>
</dbReference>
<protein>
    <submittedName>
        <fullName evidence="2">Uncharacterized protein</fullName>
    </submittedName>
</protein>
<comment type="caution">
    <text evidence="2">The sequence shown here is derived from an EMBL/GenBank/DDBJ whole genome shotgun (WGS) entry which is preliminary data.</text>
</comment>
<keyword evidence="3" id="KW-1185">Reference proteome</keyword>
<dbReference type="OrthoDB" id="438305at2759"/>
<feature type="compositionally biased region" description="Basic and acidic residues" evidence="1">
    <location>
        <begin position="182"/>
        <end position="194"/>
    </location>
</feature>
<sequence>MPASDEALDPFSKWTVGNSGLYFTAVLAVLVASRRSDANPGMFCGNRRFRSRSPPRRCCARPGRGLQQAVPKAPQETKEACLAPARVQRRSSKDVAPDGGYAAFKARFEKEYAQQQRASCLALSRRQRMVAETLQAVRDSWEPDSRLAAAAAAEAEEVARLFRTPAAQRASCCDLARPRVLEPTDEPEAPHDVPRSWAEQQAHARALAEPRPLPQQPEPAPVPSRSVSEQQRHCAELAQPKPRAFTESLPGSSAAWREELASRAAAMVPEEVQAARSLLATMRSRPRSAAKKRPASAAKADEAVGEQLAELKAMVEEVLWVVLLQVRSCPKPQSCTGTAPSGLGATALEERLGSLLTAQVGPALRPVAKRLLGPGQGLPRRLRAEFPKLARHLGFRESEDPEPLPTLWQQEEVSLHLAKVRESRDELLSMDLTKDAILRLADLKLH</sequence>
<dbReference type="Proteomes" id="UP000604046">
    <property type="component" value="Unassembled WGS sequence"/>
</dbReference>
<proteinExistence type="predicted"/>
<feature type="region of interest" description="Disordered" evidence="1">
    <location>
        <begin position="182"/>
        <end position="250"/>
    </location>
</feature>
<accession>A0A812TAR4</accession>
<feature type="compositionally biased region" description="Pro residues" evidence="1">
    <location>
        <begin position="211"/>
        <end position="222"/>
    </location>
</feature>
<organism evidence="2 3">
    <name type="scientific">Symbiodinium natans</name>
    <dbReference type="NCBI Taxonomy" id="878477"/>
    <lineage>
        <taxon>Eukaryota</taxon>
        <taxon>Sar</taxon>
        <taxon>Alveolata</taxon>
        <taxon>Dinophyceae</taxon>
        <taxon>Suessiales</taxon>
        <taxon>Symbiodiniaceae</taxon>
        <taxon>Symbiodinium</taxon>
    </lineage>
</organism>
<evidence type="ECO:0000313" key="3">
    <source>
        <dbReference type="Proteomes" id="UP000604046"/>
    </source>
</evidence>
<dbReference type="AlphaFoldDB" id="A0A812TAR4"/>
<name>A0A812TAR4_9DINO</name>